<evidence type="ECO:0000313" key="3">
    <source>
        <dbReference type="EMBL" id="KAG7660685.1"/>
    </source>
</evidence>
<dbReference type="PROSITE" id="PS50005">
    <property type="entry name" value="TPR"/>
    <property type="match status" value="1"/>
</dbReference>
<evidence type="ECO:0008006" key="5">
    <source>
        <dbReference type="Google" id="ProtNLM"/>
    </source>
</evidence>
<comment type="caution">
    <text evidence="3">The sequence shown here is derived from an EMBL/GenBank/DDBJ whole genome shotgun (WGS) entry which is preliminary data.</text>
</comment>
<feature type="compositionally biased region" description="Acidic residues" evidence="2">
    <location>
        <begin position="375"/>
        <end position="393"/>
    </location>
</feature>
<accession>A0A8J5QLF3</accession>
<evidence type="ECO:0000313" key="4">
    <source>
        <dbReference type="Proteomes" id="UP000694255"/>
    </source>
</evidence>
<gene>
    <name evidence="3" type="ORF">J8A68_005802</name>
</gene>
<feature type="region of interest" description="Disordered" evidence="2">
    <location>
        <begin position="368"/>
        <end position="393"/>
    </location>
</feature>
<dbReference type="AlphaFoldDB" id="A0A8J5QLF3"/>
<organism evidence="3 4">
    <name type="scientific">[Candida] subhashii</name>
    <dbReference type="NCBI Taxonomy" id="561895"/>
    <lineage>
        <taxon>Eukaryota</taxon>
        <taxon>Fungi</taxon>
        <taxon>Dikarya</taxon>
        <taxon>Ascomycota</taxon>
        <taxon>Saccharomycotina</taxon>
        <taxon>Pichiomycetes</taxon>
        <taxon>Debaryomycetaceae</taxon>
        <taxon>Spathaspora</taxon>
    </lineage>
</organism>
<dbReference type="CDD" id="cd24142">
    <property type="entry name" value="ACL4-like"/>
    <property type="match status" value="1"/>
</dbReference>
<dbReference type="GeneID" id="73472602"/>
<keyword evidence="4" id="KW-1185">Reference proteome</keyword>
<dbReference type="InterPro" id="IPR019734">
    <property type="entry name" value="TPR_rpt"/>
</dbReference>
<sequence>MSSEIISQARALLETSQPDQALSLLHPHLNSNLDSIPFLTIFGETLLENNQLEQAYQVLYKACELDPQAESGAEKFLYLGQIIGGMDGVESIDIGLKKLMSQLEKTNNGDGVDDEILKLYDGDVDKLRHWIVGKLNSGIFAQIEIWMTDLCMSPEAEQKCNELIEYSLSLDPGNAEAYSLLSSIRISQQRPAEAIDALTKSWELFSRKKMELENSANKLIENKEDAFDVGMEYVELIQPLLTLSRFAVELEMYDVAMVIASSVQDINESVLDSYYIEALANLFKAKQLLSNHHSSGGEIKEDYRDIDVGVLKKSDNPDIQTILKEARSSLTSGYKIINSDAVEDCDPGLVDQVNELLQALGGPIMSELLPKRTADEEEEGWEDEIQSEDEDEQ</sequence>
<dbReference type="OrthoDB" id="1914839at2759"/>
<evidence type="ECO:0000256" key="1">
    <source>
        <dbReference type="PROSITE-ProRule" id="PRU00339"/>
    </source>
</evidence>
<dbReference type="EMBL" id="JAGSYN010000275">
    <property type="protein sequence ID" value="KAG7660685.1"/>
    <property type="molecule type" value="Genomic_DNA"/>
</dbReference>
<reference evidence="3 4" key="1">
    <citation type="journal article" date="2021" name="DNA Res.">
        <title>Genome analysis of Candida subhashii reveals its hybrid nature and dual mitochondrial genome conformations.</title>
        <authorList>
            <person name="Mixao V."/>
            <person name="Hegedusova E."/>
            <person name="Saus E."/>
            <person name="Pryszcz L.P."/>
            <person name="Cillingova A."/>
            <person name="Nosek J."/>
            <person name="Gabaldon T."/>
        </authorList>
    </citation>
    <scope>NUCLEOTIDE SEQUENCE [LARGE SCALE GENOMIC DNA]</scope>
    <source>
        <strain evidence="3 4">CBS 10753</strain>
    </source>
</reference>
<protein>
    <recommendedName>
        <fullName evidence="5">Assembly chaperone of RPL4</fullName>
    </recommendedName>
</protein>
<evidence type="ECO:0000256" key="2">
    <source>
        <dbReference type="SAM" id="MobiDB-lite"/>
    </source>
</evidence>
<proteinExistence type="predicted"/>
<dbReference type="Proteomes" id="UP000694255">
    <property type="component" value="Unassembled WGS sequence"/>
</dbReference>
<name>A0A8J5QLF3_9ASCO</name>
<dbReference type="RefSeq" id="XP_049260918.1">
    <property type="nucleotide sequence ID" value="XM_049409908.1"/>
</dbReference>
<keyword evidence="1" id="KW-0802">TPR repeat</keyword>
<feature type="repeat" description="TPR" evidence="1">
    <location>
        <begin position="36"/>
        <end position="69"/>
    </location>
</feature>